<dbReference type="InterPro" id="IPR027417">
    <property type="entry name" value="P-loop_NTPase"/>
</dbReference>
<dbReference type="SUPFAM" id="SSF52540">
    <property type="entry name" value="P-loop containing nucleoside triphosphate hydrolases"/>
    <property type="match status" value="1"/>
</dbReference>
<protein>
    <submittedName>
        <fullName evidence="1">ATP-binding protein</fullName>
    </submittedName>
</protein>
<proteinExistence type="predicted"/>
<gene>
    <name evidence="1" type="ORF">G1H19_20560</name>
</gene>
<evidence type="ECO:0000313" key="2">
    <source>
        <dbReference type="Proteomes" id="UP000470470"/>
    </source>
</evidence>
<dbReference type="GO" id="GO:0005524">
    <property type="term" value="F:ATP binding"/>
    <property type="evidence" value="ECO:0007669"/>
    <property type="project" value="UniProtKB-KW"/>
</dbReference>
<evidence type="ECO:0000313" key="1">
    <source>
        <dbReference type="EMBL" id="NEL56365.1"/>
    </source>
</evidence>
<dbReference type="Pfam" id="PF13671">
    <property type="entry name" value="AAA_33"/>
    <property type="match status" value="1"/>
</dbReference>
<dbReference type="EMBL" id="JAAGWK010000034">
    <property type="protein sequence ID" value="NEL56365.1"/>
    <property type="molecule type" value="Genomic_DNA"/>
</dbReference>
<keyword evidence="2" id="KW-1185">Reference proteome</keyword>
<accession>A0A7K3WIM9</accession>
<organism evidence="1 2">
    <name type="scientific">Goekera deserti</name>
    <dbReference type="NCBI Taxonomy" id="2497753"/>
    <lineage>
        <taxon>Bacteria</taxon>
        <taxon>Bacillati</taxon>
        <taxon>Actinomycetota</taxon>
        <taxon>Actinomycetes</taxon>
        <taxon>Geodermatophilales</taxon>
        <taxon>Geodermatophilaceae</taxon>
        <taxon>Goekera</taxon>
    </lineage>
</organism>
<keyword evidence="1" id="KW-0067">ATP-binding</keyword>
<name>A0A7K3WIM9_9ACTN</name>
<sequence>MIVWLDGAFGAGKTTVADELHRRLPDAMPFDPELVGYVLHRSVPRAPSGDFQDLPLWRALVAEFALGLRREYGRPLVVPMTLVDPVVREDVFGRLQAAGEHLLHVFLDVDAEELRRRVQAQVVVAHDAAADASARAFRLAAVDRCVAARAHVPAGTLVLDGRLPTAELADRVLAVLG</sequence>
<comment type="caution">
    <text evidence="1">The sequence shown here is derived from an EMBL/GenBank/DDBJ whole genome shotgun (WGS) entry which is preliminary data.</text>
</comment>
<dbReference type="Proteomes" id="UP000470470">
    <property type="component" value="Unassembled WGS sequence"/>
</dbReference>
<reference evidence="1 2" key="1">
    <citation type="submission" date="2020-02" db="EMBL/GenBank/DDBJ databases">
        <title>The whole genome sequence of CPCC 205119.</title>
        <authorList>
            <person name="Jiang Z."/>
        </authorList>
    </citation>
    <scope>NUCLEOTIDE SEQUENCE [LARGE SCALE GENOMIC DNA]</scope>
    <source>
        <strain evidence="1 2">CPCC 205119</strain>
    </source>
</reference>
<keyword evidence="1" id="KW-0547">Nucleotide-binding</keyword>
<dbReference type="Gene3D" id="3.40.50.300">
    <property type="entry name" value="P-loop containing nucleotide triphosphate hydrolases"/>
    <property type="match status" value="1"/>
</dbReference>
<dbReference type="AlphaFoldDB" id="A0A7K3WIM9"/>